<feature type="binding site" evidence="9">
    <location>
        <begin position="91"/>
        <end position="101"/>
    </location>
    <ligand>
        <name>ATP</name>
        <dbReference type="ChEBI" id="CHEBI:30616"/>
    </ligand>
</feature>
<feature type="active site" evidence="9">
    <location>
        <position position="9"/>
    </location>
</feature>
<dbReference type="InterPro" id="IPR036554">
    <property type="entry name" value="GHMP_kinase_C_sf"/>
</dbReference>
<reference evidence="13" key="1">
    <citation type="submission" date="2019-05" db="EMBL/GenBank/DDBJ databases">
        <title>Complete genome sequencing of Dialister sp. strain 5BBH33.</title>
        <authorList>
            <person name="Sakamoto M."/>
            <person name="Murakami T."/>
            <person name="Mori H."/>
        </authorList>
    </citation>
    <scope>NUCLEOTIDE SEQUENCE [LARGE SCALE GENOMIC DNA]</scope>
    <source>
        <strain evidence="13">5BBH33</strain>
    </source>
</reference>
<dbReference type="OrthoDB" id="9809438at2"/>
<evidence type="ECO:0000259" key="10">
    <source>
        <dbReference type="Pfam" id="PF00288"/>
    </source>
</evidence>
<dbReference type="Pfam" id="PF00288">
    <property type="entry name" value="GHMP_kinases_N"/>
    <property type="match status" value="1"/>
</dbReference>
<dbReference type="KEGG" id="dho:Dia5BBH33_17520"/>
<keyword evidence="9" id="KW-0414">Isoprene biosynthesis</keyword>
<dbReference type="PANTHER" id="PTHR43527">
    <property type="entry name" value="4-DIPHOSPHOCYTIDYL-2-C-METHYL-D-ERYTHRITOL KINASE, CHLOROPLASTIC"/>
    <property type="match status" value="1"/>
</dbReference>
<accession>A0A8D4UVR0</accession>
<evidence type="ECO:0000259" key="11">
    <source>
        <dbReference type="Pfam" id="PF08544"/>
    </source>
</evidence>
<dbReference type="SUPFAM" id="SSF54211">
    <property type="entry name" value="Ribosomal protein S5 domain 2-like"/>
    <property type="match status" value="1"/>
</dbReference>
<evidence type="ECO:0000313" key="12">
    <source>
        <dbReference type="EMBL" id="BBK25817.1"/>
    </source>
</evidence>
<dbReference type="Pfam" id="PF08544">
    <property type="entry name" value="GHMP_kinases_C"/>
    <property type="match status" value="1"/>
</dbReference>
<keyword evidence="5 9" id="KW-0547">Nucleotide-binding</keyword>
<dbReference type="GO" id="GO:0016114">
    <property type="term" value="P:terpenoid biosynthetic process"/>
    <property type="evidence" value="ECO:0007669"/>
    <property type="project" value="UniProtKB-UniRule"/>
</dbReference>
<dbReference type="GO" id="GO:0019288">
    <property type="term" value="P:isopentenyl diphosphate biosynthetic process, methylerythritol 4-phosphate pathway"/>
    <property type="evidence" value="ECO:0007669"/>
    <property type="project" value="UniProtKB-UniRule"/>
</dbReference>
<comment type="similarity">
    <text evidence="1 9">Belongs to the GHMP kinase family. IspE subfamily.</text>
</comment>
<organism evidence="12 13">
    <name type="scientific">Dialister hominis</name>
    <dbReference type="NCBI Taxonomy" id="2582419"/>
    <lineage>
        <taxon>Bacteria</taxon>
        <taxon>Bacillati</taxon>
        <taxon>Bacillota</taxon>
        <taxon>Negativicutes</taxon>
        <taxon>Veillonellales</taxon>
        <taxon>Veillonellaceae</taxon>
        <taxon>Dialister</taxon>
    </lineage>
</organism>
<evidence type="ECO:0000256" key="8">
    <source>
        <dbReference type="ARBA" id="ARBA00032554"/>
    </source>
</evidence>
<comment type="catalytic activity">
    <reaction evidence="9">
        <text>4-CDP-2-C-methyl-D-erythritol + ATP = 4-CDP-2-C-methyl-D-erythritol 2-phosphate + ADP + H(+)</text>
        <dbReference type="Rhea" id="RHEA:18437"/>
        <dbReference type="ChEBI" id="CHEBI:15378"/>
        <dbReference type="ChEBI" id="CHEBI:30616"/>
        <dbReference type="ChEBI" id="CHEBI:57823"/>
        <dbReference type="ChEBI" id="CHEBI:57919"/>
        <dbReference type="ChEBI" id="CHEBI:456216"/>
        <dbReference type="EC" id="2.7.1.148"/>
    </reaction>
</comment>
<evidence type="ECO:0000256" key="9">
    <source>
        <dbReference type="HAMAP-Rule" id="MF_00061"/>
    </source>
</evidence>
<evidence type="ECO:0000256" key="7">
    <source>
        <dbReference type="ARBA" id="ARBA00022840"/>
    </source>
</evidence>
<proteinExistence type="inferred from homology"/>
<dbReference type="GO" id="GO:0050515">
    <property type="term" value="F:4-(cytidine 5'-diphospho)-2-C-methyl-D-erythritol kinase activity"/>
    <property type="evidence" value="ECO:0007669"/>
    <property type="project" value="UniProtKB-UniRule"/>
</dbReference>
<dbReference type="SUPFAM" id="SSF55060">
    <property type="entry name" value="GHMP Kinase, C-terminal domain"/>
    <property type="match status" value="1"/>
</dbReference>
<dbReference type="GO" id="GO:0005524">
    <property type="term" value="F:ATP binding"/>
    <property type="evidence" value="ECO:0007669"/>
    <property type="project" value="UniProtKB-UniRule"/>
</dbReference>
<dbReference type="InterPro" id="IPR004424">
    <property type="entry name" value="IspE"/>
</dbReference>
<dbReference type="Gene3D" id="3.30.70.890">
    <property type="entry name" value="GHMP kinase, C-terminal domain"/>
    <property type="match status" value="1"/>
</dbReference>
<evidence type="ECO:0000256" key="1">
    <source>
        <dbReference type="ARBA" id="ARBA00009684"/>
    </source>
</evidence>
<dbReference type="AlphaFoldDB" id="A0A8D4UVR0"/>
<dbReference type="GeneID" id="92716969"/>
<dbReference type="PANTHER" id="PTHR43527:SF2">
    <property type="entry name" value="4-DIPHOSPHOCYTIDYL-2-C-METHYL-D-ERYTHRITOL KINASE, CHLOROPLASTIC"/>
    <property type="match status" value="1"/>
</dbReference>
<keyword evidence="13" id="KW-1185">Reference proteome</keyword>
<evidence type="ECO:0000256" key="4">
    <source>
        <dbReference type="ARBA" id="ARBA00022679"/>
    </source>
</evidence>
<keyword evidence="7 9" id="KW-0067">ATP-binding</keyword>
<evidence type="ECO:0000256" key="3">
    <source>
        <dbReference type="ARBA" id="ARBA00017473"/>
    </source>
</evidence>
<keyword evidence="6 9" id="KW-0418">Kinase</keyword>
<evidence type="ECO:0000313" key="13">
    <source>
        <dbReference type="Proteomes" id="UP000320585"/>
    </source>
</evidence>
<comment type="pathway">
    <text evidence="9">Isoprenoid biosynthesis; isopentenyl diphosphate biosynthesis via DXP pathway; isopentenyl diphosphate from 1-deoxy-D-xylulose 5-phosphate: step 3/6.</text>
</comment>
<dbReference type="RefSeq" id="WP_022381499.1">
    <property type="nucleotide sequence ID" value="NZ_AP019697.1"/>
</dbReference>
<evidence type="ECO:0000256" key="2">
    <source>
        <dbReference type="ARBA" id="ARBA00012052"/>
    </source>
</evidence>
<sequence length="286" mass="30984">MITETARAKINLTLWVGRKRPDGYHSIDSVMHSISLSDEITLEKSNEILLTVLEGDAPAGQENLMVRAAEAFFAVTELEGGVFLTLKKRIPSGAGMGGGSADAAAVLRGLSKAYEHPLSKEDLLKVAARIGADVPFCVEGGASRCQGIGEILTPARAWEGLPLVIAMPPLFMPTGPAYQKLDERKELSIDKTEDCLKALEERDWEGLADSLSNDFELGLFPNSPGLLSAARYVQSFDCPAVMTGSGSAFYLIPGSHEEGQWIVEQIHEEKPDWFAQTAETVGRHEL</sequence>
<protein>
    <recommendedName>
        <fullName evidence="3 9">4-diphosphocytidyl-2-C-methyl-D-erythritol kinase</fullName>
        <shortName evidence="9">CMK</shortName>
        <ecNumber evidence="2 9">2.7.1.148</ecNumber>
    </recommendedName>
    <alternativeName>
        <fullName evidence="8 9">4-(cytidine-5'-diphospho)-2-C-methyl-D-erythritol kinase</fullName>
    </alternativeName>
</protein>
<dbReference type="PIRSF" id="PIRSF010376">
    <property type="entry name" value="IspE"/>
    <property type="match status" value="1"/>
</dbReference>
<feature type="domain" description="GHMP kinase C-terminal" evidence="11">
    <location>
        <begin position="196"/>
        <end position="268"/>
    </location>
</feature>
<name>A0A8D4UVR0_9FIRM</name>
<dbReference type="UniPathway" id="UPA00056">
    <property type="reaction ID" value="UER00094"/>
</dbReference>
<evidence type="ECO:0000256" key="6">
    <source>
        <dbReference type="ARBA" id="ARBA00022777"/>
    </source>
</evidence>
<dbReference type="EMBL" id="AP019697">
    <property type="protein sequence ID" value="BBK25817.1"/>
    <property type="molecule type" value="Genomic_DNA"/>
</dbReference>
<dbReference type="InterPro" id="IPR013750">
    <property type="entry name" value="GHMP_kinase_C_dom"/>
</dbReference>
<feature type="active site" evidence="9">
    <location>
        <position position="133"/>
    </location>
</feature>
<dbReference type="InterPro" id="IPR006204">
    <property type="entry name" value="GHMP_kinase_N_dom"/>
</dbReference>
<feature type="domain" description="GHMP kinase N-terminal" evidence="10">
    <location>
        <begin position="63"/>
        <end position="141"/>
    </location>
</feature>
<dbReference type="InterPro" id="IPR014721">
    <property type="entry name" value="Ribsml_uS5_D2-typ_fold_subgr"/>
</dbReference>
<comment type="function">
    <text evidence="9">Catalyzes the phosphorylation of the position 2 hydroxy group of 4-diphosphocytidyl-2C-methyl-D-erythritol.</text>
</comment>
<dbReference type="HAMAP" id="MF_00061">
    <property type="entry name" value="IspE"/>
    <property type="match status" value="1"/>
</dbReference>
<dbReference type="EC" id="2.7.1.148" evidence="2 9"/>
<dbReference type="NCBIfam" id="TIGR00154">
    <property type="entry name" value="ispE"/>
    <property type="match status" value="1"/>
</dbReference>
<dbReference type="Proteomes" id="UP000320585">
    <property type="component" value="Chromosome"/>
</dbReference>
<dbReference type="Gene3D" id="3.30.230.10">
    <property type="match status" value="1"/>
</dbReference>
<evidence type="ECO:0000256" key="5">
    <source>
        <dbReference type="ARBA" id="ARBA00022741"/>
    </source>
</evidence>
<gene>
    <name evidence="9" type="primary">ispE</name>
    <name evidence="12" type="ORF">Dia5BBH33_17520</name>
</gene>
<keyword evidence="4 9" id="KW-0808">Transferase</keyword>
<dbReference type="InterPro" id="IPR020568">
    <property type="entry name" value="Ribosomal_Su5_D2-typ_SF"/>
</dbReference>